<feature type="coiled-coil region" evidence="1">
    <location>
        <begin position="638"/>
        <end position="686"/>
    </location>
</feature>
<feature type="coiled-coil region" evidence="1">
    <location>
        <begin position="56"/>
        <end position="87"/>
    </location>
</feature>
<proteinExistence type="predicted"/>
<feature type="coiled-coil region" evidence="1">
    <location>
        <begin position="395"/>
        <end position="584"/>
    </location>
</feature>
<feature type="coiled-coil region" evidence="1">
    <location>
        <begin position="719"/>
        <end position="883"/>
    </location>
</feature>
<feature type="coiled-coil region" evidence="1">
    <location>
        <begin position="933"/>
        <end position="974"/>
    </location>
</feature>
<accession>A0A813STQ3</accession>
<feature type="coiled-coil region" evidence="1">
    <location>
        <begin position="177"/>
        <end position="204"/>
    </location>
</feature>
<reference evidence="2" key="1">
    <citation type="submission" date="2021-02" db="EMBL/GenBank/DDBJ databases">
        <authorList>
            <person name="Nowell W R."/>
        </authorList>
    </citation>
    <scope>NUCLEOTIDE SEQUENCE</scope>
</reference>
<feature type="coiled-coil region" evidence="1">
    <location>
        <begin position="1336"/>
        <end position="1468"/>
    </location>
</feature>
<organism evidence="2 3">
    <name type="scientific">Adineta steineri</name>
    <dbReference type="NCBI Taxonomy" id="433720"/>
    <lineage>
        <taxon>Eukaryota</taxon>
        <taxon>Metazoa</taxon>
        <taxon>Spiralia</taxon>
        <taxon>Gnathifera</taxon>
        <taxon>Rotifera</taxon>
        <taxon>Eurotatoria</taxon>
        <taxon>Bdelloidea</taxon>
        <taxon>Adinetida</taxon>
        <taxon>Adinetidae</taxon>
        <taxon>Adineta</taxon>
    </lineage>
</organism>
<protein>
    <submittedName>
        <fullName evidence="2">Uncharacterized protein</fullName>
    </submittedName>
</protein>
<dbReference type="PANTHER" id="PTHR46753:SF3">
    <property type="entry name" value="PDZ DOMAIN-CONTAINING PROTEIN"/>
    <property type="match status" value="1"/>
</dbReference>
<keyword evidence="1" id="KW-0175">Coiled coil</keyword>
<feature type="coiled-coil region" evidence="1">
    <location>
        <begin position="267"/>
        <end position="351"/>
    </location>
</feature>
<gene>
    <name evidence="2" type="ORF">QVE165_LOCUS4119</name>
</gene>
<comment type="caution">
    <text evidence="2">The sequence shown here is derived from an EMBL/GenBank/DDBJ whole genome shotgun (WGS) entry which is preliminary data.</text>
</comment>
<feature type="coiled-coil region" evidence="1">
    <location>
        <begin position="1213"/>
        <end position="1296"/>
    </location>
</feature>
<evidence type="ECO:0000313" key="3">
    <source>
        <dbReference type="Proteomes" id="UP000663832"/>
    </source>
</evidence>
<evidence type="ECO:0000313" key="2">
    <source>
        <dbReference type="EMBL" id="CAF0799101.1"/>
    </source>
</evidence>
<dbReference type="OrthoDB" id="6350415at2759"/>
<sequence>MSNTTCTNQNLNVKHVATLFEEVQNRYVKKLTSIDEKHIAVDDRHKQKLAVYESYVKDLSIQTRLLLQSLDELEKEANQRVVLLENKLKKAHVSLQQHHLSDVSKTVGSVESEKWKLSHENLDLKHDLDSLTSFINAAKRTGKWDTKRLQLKTVPLDSIIGVTNDELYNTIPLHKEIQYRDERIQVLQAEIEQLKRAQDELAKQVTISLFSIYICTTVFIKASNKHTPYMGDDDTKGQNMVLLKKVDDLRAKLAEECQKTETFKMDIRLKTNELKEIQEELKQNKQRSEEHIHDLSTKLKTITDRHRESTASLNNDIKTKKQQIEQYVQQIEQIVNEKIQLENERSDLQRQCRVKDSITADLEGQIRNLEREITSNNYPTIPIQPIESTVSKAEYEKLDQELNSTKKRTDGLLSEIKMKESLNNKLEQDLRFLKKIHDEQLEQHFQSSTTDAEQLHTDIRALKRLCEEKDDELDKQSSVVRTYQEQLSVEQNKNATIEDEQQQLRDTIQLSNEQLEKVQHTLQEALTNNEQLEYTISDLNSQNNLLETKLFETMSLVDLRNKTLIDYEQEMERIKAELIQKHKETVDKQSHIDELEQIVIDKTGEVAQLSETLETGLVKSHHREKFAEDNATKALHDIKVLQRELRHVSKALAEREQTNATLNEQLQQLTNEFKLKQEEFQKTQKSLTKQLSIKQEQLVRYDQNLHDIEIKSKYAKEECSIQEKEIVRLNNVQEEQENRIKTLQQDLLNVQEQKETITIQYERSESDLRNIKIHREDENRRFNHELEELNSEIASLKTNEISLLNNIDELKSNLSNVTSERNEIHEQNENYQNELEKIQKILYNETEAGSKSAAKVVLLTRQLDEEQKRATDAIHQAEDIKIQLKSSLMTNDTLKTELNQARSLIQEHIVKETELKQVVNRTESLVEENTQTLESRQREIESLNHLLSRLQIDYEKSKNDLSKAHDELVQHEIDKQILKQHSTEKTNELSTVTNRLHQVQQDFHSYEKEHRYTNEEFFEHEQRLKSVENELSTMIINHEKLRDEHAVLNDDLNKCRYDLEQMELSDNSHKERLIQSLDEAKIYKRKLTLLGNCFKTVVRKASETSEQWVISTSKLHEQITDLSEDANKLRTLDERLEQSTKMLTLLRSQHEDLILQFMAVKPVLEKAYLYVREYKRKWSQTSNENRHLRSETKRMRSKIDDFHRAEGLMHTKIDEQEATITQLRKELNNEAQTHFEAETLIERLKHTLDDTVHERDQLIKNMTNANKKIEKYESDIDTHTNEIRTLNQQAQKFEKQLTNTYAHNETLQKTLQQNESSYHGKINECESLLISLKEANKNSLSLLEQKKTELNAAQSELQAFKYQQATTTSKFEKIEEMNQELKRHISLLERSNEEYKRLARKREHEVEQVKSEFENNVKNASTLNNKCTKQDAELNVLRLENASLNEELKLMRENVVRCQEEQKRLRKDCDQALNFIHEGIPELCLDDSDTNSRSGSLHDNLKKIPTLMQQLTGDRDNLKTKNALLQQFVRGLSYDLNGCQNGQKKYKMLKAHSKQQQVLLNQLEAHVRFYESVFKEKGFFPAIEYQSGGAVASAPDVIDKIHHRRN</sequence>
<dbReference type="PANTHER" id="PTHR46753">
    <property type="entry name" value="FYVE AND COILED-COIL DOMAIN-CONTAINING PROTEIN 1"/>
    <property type="match status" value="1"/>
</dbReference>
<evidence type="ECO:0000256" key="1">
    <source>
        <dbReference type="SAM" id="Coils"/>
    </source>
</evidence>
<name>A0A813STQ3_9BILA</name>
<dbReference type="EMBL" id="CAJNOM010000015">
    <property type="protein sequence ID" value="CAF0799101.1"/>
    <property type="molecule type" value="Genomic_DNA"/>
</dbReference>
<dbReference type="Proteomes" id="UP000663832">
    <property type="component" value="Unassembled WGS sequence"/>
</dbReference>
<keyword evidence="3" id="KW-1185">Reference proteome</keyword>
<dbReference type="Gene3D" id="1.10.287.1490">
    <property type="match status" value="1"/>
</dbReference>